<evidence type="ECO:0000313" key="8">
    <source>
        <dbReference type="EMBL" id="QED21510.1"/>
    </source>
</evidence>
<keyword evidence="3" id="KW-0548">Nucleotidyltransferase</keyword>
<dbReference type="GO" id="GO:0003968">
    <property type="term" value="F:RNA-directed RNA polymerase activity"/>
    <property type="evidence" value="ECO:0007669"/>
    <property type="project" value="UniProtKB-KW"/>
</dbReference>
<dbReference type="GO" id="GO:0006351">
    <property type="term" value="P:DNA-templated transcription"/>
    <property type="evidence" value="ECO:0007669"/>
    <property type="project" value="InterPro"/>
</dbReference>
<dbReference type="InterPro" id="IPR043502">
    <property type="entry name" value="DNA/RNA_pol_sf"/>
</dbReference>
<dbReference type="InterPro" id="IPR007094">
    <property type="entry name" value="RNA-dir_pol_PSvirus"/>
</dbReference>
<protein>
    <recommendedName>
        <fullName evidence="7">RdRp catalytic domain-containing protein</fullName>
    </recommendedName>
</protein>
<dbReference type="SUPFAM" id="SSF56672">
    <property type="entry name" value="DNA/RNA polymerases"/>
    <property type="match status" value="1"/>
</dbReference>
<dbReference type="PROSITE" id="PS50507">
    <property type="entry name" value="RDRP_SSRNA_POS"/>
    <property type="match status" value="1"/>
</dbReference>
<dbReference type="GO" id="GO:0003723">
    <property type="term" value="F:RNA binding"/>
    <property type="evidence" value="ECO:0007669"/>
    <property type="project" value="InterPro"/>
</dbReference>
<keyword evidence="5" id="KW-0693">Viral RNA replication</keyword>
<dbReference type="Pfam" id="PF00680">
    <property type="entry name" value="RdRP_1"/>
    <property type="match status" value="1"/>
</dbReference>
<evidence type="ECO:0000256" key="5">
    <source>
        <dbReference type="ARBA" id="ARBA00022953"/>
    </source>
</evidence>
<dbReference type="EMBL" id="MN167486">
    <property type="protein sequence ID" value="QED21510.1"/>
    <property type="molecule type" value="Genomic_RNA"/>
</dbReference>
<accession>A0A5B8XAJ5</accession>
<sequence>MRTDIYAKVISLVCSALKPAQWEIPSDFLSYEHFLRVVKDVNMNSSPGYPYLLSHSTNRDLFECDKEGKPSAQALQRIWSMVQHQIKTKKSDYIRIFIKPEPLSPKKRERKSYRIINSVSIVDQIIDAMLFKDLNDLLIKNHNQTPVKTGWSPFVGGWKEVPRRKVISTDKSAWDWTVFMWMLEAELEVRKRLCKNLNKQWVELAEWRYHALFVDPTFITSGGYLFKQNQPGIMKSGCKNTITSNSIMQLILHYRVSLELGREPNWLWAMGDDVIMEEEDDEYFDLLSQYCNVKEITPLTEFAGFRFIGSRVEPLYRAKHAFMLLHQDEKFHVETADAYALLYHRSAYRKAMRAILRQLNPDLIDEDLLDIIWDAE</sequence>
<dbReference type="GO" id="GO:0000166">
    <property type="term" value="F:nucleotide binding"/>
    <property type="evidence" value="ECO:0007669"/>
    <property type="project" value="UniProtKB-KW"/>
</dbReference>
<feature type="domain" description="RdRp catalytic" evidence="7">
    <location>
        <begin position="164"/>
        <end position="286"/>
    </location>
</feature>
<reference evidence="8" key="1">
    <citation type="journal article" date="2019" name="Virology">
        <title>Identification of diverse arthropod associated viruses in native Australian fleas.</title>
        <authorList>
            <person name="Harvey E."/>
            <person name="Rose K."/>
            <person name="Eden J.S."/>
            <person name="Lawrence A."/>
            <person name="Doggett S.L."/>
            <person name="Holmes E.C."/>
        </authorList>
    </citation>
    <scope>NUCLEOTIDE SEQUENCE</scope>
    <source>
        <strain evidence="8">AFV8</strain>
    </source>
</reference>
<evidence type="ECO:0000259" key="7">
    <source>
        <dbReference type="PROSITE" id="PS50507"/>
    </source>
</evidence>
<keyword evidence="4" id="KW-0547">Nucleotide-binding</keyword>
<name>A0A5B8XAJ5_9VIRU</name>
<dbReference type="GO" id="GO:0039694">
    <property type="term" value="P:viral RNA genome replication"/>
    <property type="evidence" value="ECO:0007669"/>
    <property type="project" value="InterPro"/>
</dbReference>
<keyword evidence="1" id="KW-0696">RNA-directed RNA polymerase</keyword>
<proteinExistence type="predicted"/>
<keyword evidence="2" id="KW-0808">Transferase</keyword>
<dbReference type="InterPro" id="IPR001205">
    <property type="entry name" value="RNA-dir_pol_C"/>
</dbReference>
<evidence type="ECO:0000256" key="4">
    <source>
        <dbReference type="ARBA" id="ARBA00022741"/>
    </source>
</evidence>
<evidence type="ECO:0000256" key="2">
    <source>
        <dbReference type="ARBA" id="ARBA00022679"/>
    </source>
</evidence>
<organism evidence="8">
    <name type="scientific">Mortimer virus</name>
    <dbReference type="NCBI Taxonomy" id="2600330"/>
    <lineage>
        <taxon>Viruses</taxon>
        <taxon>Riboviria</taxon>
        <taxon>Orthornavirae</taxon>
        <taxon>Pisuviricota</taxon>
        <taxon>Pisoniviricetes</taxon>
        <taxon>Sobelivirales</taxon>
        <taxon>Solemoviridae</taxon>
    </lineage>
</organism>
<comment type="catalytic activity">
    <reaction evidence="6">
        <text>RNA(n) + a ribonucleoside 5'-triphosphate = RNA(n+1) + diphosphate</text>
        <dbReference type="Rhea" id="RHEA:21248"/>
        <dbReference type="Rhea" id="RHEA-COMP:14527"/>
        <dbReference type="Rhea" id="RHEA-COMP:17342"/>
        <dbReference type="ChEBI" id="CHEBI:33019"/>
        <dbReference type="ChEBI" id="CHEBI:61557"/>
        <dbReference type="ChEBI" id="CHEBI:140395"/>
        <dbReference type="EC" id="2.7.7.48"/>
    </reaction>
</comment>
<evidence type="ECO:0000256" key="6">
    <source>
        <dbReference type="ARBA" id="ARBA00048744"/>
    </source>
</evidence>
<evidence type="ECO:0000256" key="1">
    <source>
        <dbReference type="ARBA" id="ARBA00022484"/>
    </source>
</evidence>
<dbReference type="PRINTS" id="PR00914">
    <property type="entry name" value="LVIRUSRNAPOL"/>
</dbReference>
<evidence type="ECO:0000256" key="3">
    <source>
        <dbReference type="ARBA" id="ARBA00022695"/>
    </source>
</evidence>
<dbReference type="InterPro" id="IPR001795">
    <property type="entry name" value="RNA-dir_pol_luteovirus"/>
</dbReference>